<dbReference type="RefSeq" id="WP_015717477.1">
    <property type="nucleotide sequence ID" value="NZ_PELV01000412.1"/>
</dbReference>
<organism evidence="1 2">
    <name type="scientific">Thermus scotoductus</name>
    <dbReference type="NCBI Taxonomy" id="37636"/>
    <lineage>
        <taxon>Bacteria</taxon>
        <taxon>Thermotogati</taxon>
        <taxon>Deinococcota</taxon>
        <taxon>Deinococci</taxon>
        <taxon>Thermales</taxon>
        <taxon>Thermaceae</taxon>
        <taxon>Thermus</taxon>
    </lineage>
</organism>
<accession>A0A430RIG7</accession>
<dbReference type="EMBL" id="PELV01000412">
    <property type="protein sequence ID" value="RTH14275.1"/>
    <property type="molecule type" value="Genomic_DNA"/>
</dbReference>
<evidence type="ECO:0000313" key="1">
    <source>
        <dbReference type="EMBL" id="RTH14275.1"/>
    </source>
</evidence>
<reference evidence="1 2" key="1">
    <citation type="journal article" date="2019" name="Extremophiles">
        <title>Biogeography of thermophiles and predominance of Thermus scotoductus in domestic water heaters.</title>
        <authorList>
            <person name="Wilpiszeski R.L."/>
            <person name="Zhang Z."/>
            <person name="House C.H."/>
        </authorList>
    </citation>
    <scope>NUCLEOTIDE SEQUENCE [LARGE SCALE GENOMIC DNA]</scope>
    <source>
        <strain evidence="1 2">28_S28</strain>
    </source>
</reference>
<sequence length="64" mass="7452">MQELKLKLTPEQTVALLNLLQAEQDYEGYLPETLEEVKEALRTWLKEEGLARKSPTGGYYLVRR</sequence>
<evidence type="ECO:0000313" key="2">
    <source>
        <dbReference type="Proteomes" id="UP000287439"/>
    </source>
</evidence>
<gene>
    <name evidence="1" type="ORF">CSW41_12510</name>
</gene>
<proteinExistence type="predicted"/>
<comment type="caution">
    <text evidence="1">The sequence shown here is derived from an EMBL/GenBank/DDBJ whole genome shotgun (WGS) entry which is preliminary data.</text>
</comment>
<dbReference type="AlphaFoldDB" id="A0A430RIG7"/>
<dbReference type="Proteomes" id="UP000287439">
    <property type="component" value="Unassembled WGS sequence"/>
</dbReference>
<protein>
    <submittedName>
        <fullName evidence="1">Uncharacterized protein</fullName>
    </submittedName>
</protein>
<name>A0A430RIG7_THESC</name>